<protein>
    <submittedName>
        <fullName evidence="1">Uncharacterized protein</fullName>
    </submittedName>
</protein>
<comment type="caution">
    <text evidence="1">The sequence shown here is derived from an EMBL/GenBank/DDBJ whole genome shotgun (WGS) entry which is preliminary data.</text>
</comment>
<accession>A0AAV5M050</accession>
<dbReference type="Proteomes" id="UP001054252">
    <property type="component" value="Unassembled WGS sequence"/>
</dbReference>
<reference evidence="1 2" key="1">
    <citation type="journal article" date="2021" name="Commun. Biol.">
        <title>The genome of Shorea leprosula (Dipterocarpaceae) highlights the ecological relevance of drought in aseasonal tropical rainforests.</title>
        <authorList>
            <person name="Ng K.K.S."/>
            <person name="Kobayashi M.J."/>
            <person name="Fawcett J.A."/>
            <person name="Hatakeyama M."/>
            <person name="Paape T."/>
            <person name="Ng C.H."/>
            <person name="Ang C.C."/>
            <person name="Tnah L.H."/>
            <person name="Lee C.T."/>
            <person name="Nishiyama T."/>
            <person name="Sese J."/>
            <person name="O'Brien M.J."/>
            <person name="Copetti D."/>
            <person name="Mohd Noor M.I."/>
            <person name="Ong R.C."/>
            <person name="Putra M."/>
            <person name="Sireger I.Z."/>
            <person name="Indrioko S."/>
            <person name="Kosugi Y."/>
            <person name="Izuno A."/>
            <person name="Isagi Y."/>
            <person name="Lee S.L."/>
            <person name="Shimizu K.K."/>
        </authorList>
    </citation>
    <scope>NUCLEOTIDE SEQUENCE [LARGE SCALE GENOMIC DNA]</scope>
    <source>
        <strain evidence="1">214</strain>
    </source>
</reference>
<organism evidence="1 2">
    <name type="scientific">Rubroshorea leprosula</name>
    <dbReference type="NCBI Taxonomy" id="152421"/>
    <lineage>
        <taxon>Eukaryota</taxon>
        <taxon>Viridiplantae</taxon>
        <taxon>Streptophyta</taxon>
        <taxon>Embryophyta</taxon>
        <taxon>Tracheophyta</taxon>
        <taxon>Spermatophyta</taxon>
        <taxon>Magnoliopsida</taxon>
        <taxon>eudicotyledons</taxon>
        <taxon>Gunneridae</taxon>
        <taxon>Pentapetalae</taxon>
        <taxon>rosids</taxon>
        <taxon>malvids</taxon>
        <taxon>Malvales</taxon>
        <taxon>Dipterocarpaceae</taxon>
        <taxon>Rubroshorea</taxon>
    </lineage>
</organism>
<evidence type="ECO:0000313" key="1">
    <source>
        <dbReference type="EMBL" id="GKV42838.1"/>
    </source>
</evidence>
<dbReference type="AlphaFoldDB" id="A0AAV5M050"/>
<name>A0AAV5M050_9ROSI</name>
<dbReference type="InterPro" id="IPR043459">
    <property type="entry name" value="NFD6/NOXY2-like"/>
</dbReference>
<sequence>MAGSRSIAARSRTLTQMTITGKPVSSVLSSPSTRALPCASRFVTVLGSMESMMPLHSATASARLISNIAVDSSYWSCLSQDFAVPR</sequence>
<dbReference type="PANTHER" id="PTHR33156:SF37">
    <property type="entry name" value="PROTEIN NUCLEAR FUSION DEFECTIVE 6, CHLOROPLASTIC_MITOCHONDRIAL"/>
    <property type="match status" value="1"/>
</dbReference>
<gene>
    <name evidence="1" type="ORF">SLEP1_g50203</name>
</gene>
<proteinExistence type="predicted"/>
<keyword evidence="2" id="KW-1185">Reference proteome</keyword>
<dbReference type="PANTHER" id="PTHR33156">
    <property type="entry name" value="OS02G0230000 PROTEIN"/>
    <property type="match status" value="1"/>
</dbReference>
<evidence type="ECO:0000313" key="2">
    <source>
        <dbReference type="Proteomes" id="UP001054252"/>
    </source>
</evidence>
<dbReference type="EMBL" id="BPVZ01000162">
    <property type="protein sequence ID" value="GKV42838.1"/>
    <property type="molecule type" value="Genomic_DNA"/>
</dbReference>